<evidence type="ECO:0000259" key="5">
    <source>
        <dbReference type="Pfam" id="PF13657"/>
    </source>
</evidence>
<evidence type="ECO:0000256" key="3">
    <source>
        <dbReference type="ARBA" id="ARBA00022777"/>
    </source>
</evidence>
<accession>A0ABT3TGX6</accession>
<dbReference type="Gene3D" id="1.10.1070.20">
    <property type="match status" value="1"/>
</dbReference>
<sequence>MTVASVSLWGSVIGAIAWDSQRQLGAFEYAADFAINGPQIAPLTMPIGAGIFEFAELERDTFKGLPGLLADALPDKFGNAVINAWLDSEGRRADSLNPVERLCYIGSRAMGALEFSPARGYRPRGSKPIQPEPLAELSGSIVNQRPQLSFQFGDEPENQGAFQEIMQVGTSAGGARAKAIVAWNRQTNEVRSGQLPAPEGFGYWILKFDGVSANPDQEEPQLRGHGLIEYAYHLMALAAGIEMQECGLLTDGSRQHFATRRFDRDELGNKIHMLTLCGIAHFDFNRAGAYSYEQALAVIQRLGCGRQALEQQFKRMVFNVLARNQADHTKNIAFLMDKSGDWRLAPAYDMNFAYNPRVDYDHRHQMSINGKRDGLSVEDLLSVGRFCGIKRNQGRALISEVQAGIDLWRDVARQAGVADKPARDIGRQMRRL</sequence>
<comment type="similarity">
    <text evidence="1">Belongs to the HipA Ser/Thr kinase family.</text>
</comment>
<dbReference type="EMBL" id="SHNN01000002">
    <property type="protein sequence ID" value="MCX2981562.1"/>
    <property type="molecule type" value="Genomic_DNA"/>
</dbReference>
<feature type="domain" description="HipA N-terminal subdomain 1" evidence="5">
    <location>
        <begin position="5"/>
        <end position="115"/>
    </location>
</feature>
<evidence type="ECO:0000256" key="2">
    <source>
        <dbReference type="ARBA" id="ARBA00022679"/>
    </source>
</evidence>
<evidence type="ECO:0000313" key="6">
    <source>
        <dbReference type="EMBL" id="MCX2981562.1"/>
    </source>
</evidence>
<evidence type="ECO:0000256" key="1">
    <source>
        <dbReference type="ARBA" id="ARBA00010164"/>
    </source>
</evidence>
<dbReference type="InterPro" id="IPR052028">
    <property type="entry name" value="HipA_Ser/Thr_kinase"/>
</dbReference>
<dbReference type="PANTHER" id="PTHR37419:SF8">
    <property type="entry name" value="TOXIN YJJJ"/>
    <property type="match status" value="1"/>
</dbReference>
<dbReference type="Pfam" id="PF13657">
    <property type="entry name" value="Couple_hipA"/>
    <property type="match status" value="1"/>
</dbReference>
<evidence type="ECO:0000259" key="4">
    <source>
        <dbReference type="Pfam" id="PF07804"/>
    </source>
</evidence>
<feature type="domain" description="HipA-like C-terminal" evidence="4">
    <location>
        <begin position="170"/>
        <end position="403"/>
    </location>
</feature>
<dbReference type="InterPro" id="IPR017508">
    <property type="entry name" value="HipA_N1"/>
</dbReference>
<organism evidence="6 7">
    <name type="scientific">Candidatus Litorirhabdus singularis</name>
    <dbReference type="NCBI Taxonomy" id="2518993"/>
    <lineage>
        <taxon>Bacteria</taxon>
        <taxon>Pseudomonadati</taxon>
        <taxon>Pseudomonadota</taxon>
        <taxon>Gammaproteobacteria</taxon>
        <taxon>Cellvibrionales</taxon>
        <taxon>Halieaceae</taxon>
        <taxon>Candidatus Litorirhabdus</taxon>
    </lineage>
</organism>
<keyword evidence="2" id="KW-0808">Transferase</keyword>
<protein>
    <submittedName>
        <fullName evidence="6">Type II toxin-antitoxin system HipA family toxin</fullName>
    </submittedName>
</protein>
<gene>
    <name evidence="6" type="ORF">EYC98_11885</name>
</gene>
<keyword evidence="3" id="KW-0418">Kinase</keyword>
<keyword evidence="7" id="KW-1185">Reference proteome</keyword>
<reference evidence="6" key="1">
    <citation type="submission" date="2019-02" db="EMBL/GenBank/DDBJ databases">
        <authorList>
            <person name="Li S.-H."/>
        </authorList>
    </citation>
    <scope>NUCLEOTIDE SEQUENCE</scope>
    <source>
        <strain evidence="6">IMCC14734</strain>
    </source>
</reference>
<comment type="caution">
    <text evidence="6">The sequence shown here is derived from an EMBL/GenBank/DDBJ whole genome shotgun (WGS) entry which is preliminary data.</text>
</comment>
<dbReference type="RefSeq" id="WP_279245560.1">
    <property type="nucleotide sequence ID" value="NZ_SHNN01000002.1"/>
</dbReference>
<name>A0ABT3TGX6_9GAMM</name>
<dbReference type="Proteomes" id="UP001143362">
    <property type="component" value="Unassembled WGS sequence"/>
</dbReference>
<dbReference type="Pfam" id="PF07804">
    <property type="entry name" value="HipA_C"/>
    <property type="match status" value="1"/>
</dbReference>
<dbReference type="PANTHER" id="PTHR37419">
    <property type="entry name" value="SERINE/THREONINE-PROTEIN KINASE TOXIN HIPA"/>
    <property type="match status" value="1"/>
</dbReference>
<dbReference type="InterPro" id="IPR012893">
    <property type="entry name" value="HipA-like_C"/>
</dbReference>
<evidence type="ECO:0000313" key="7">
    <source>
        <dbReference type="Proteomes" id="UP001143362"/>
    </source>
</evidence>
<proteinExistence type="inferred from homology"/>